<dbReference type="Proteomes" id="UP000245086">
    <property type="component" value="Unassembled WGS sequence"/>
</dbReference>
<comment type="caution">
    <text evidence="6">The sequence shown here is derived from an EMBL/GenBank/DDBJ whole genome shotgun (WGS) entry which is preliminary data.</text>
</comment>
<accession>A0A2P2EB88</accession>
<sequence length="326" mass="33885">MDLPTFADVLEADRRIRPLALETPLLRADALDQATGGQIFVKAECLQPRGAFKIRGAANALLKIPPAERAKGVVAFSSGNHAQGIAYVARHLGMAATIVVPSDAPKSKLAAVEADGGTIVTYDRVLESREAIGEEIASRTGATLVPPFDHPDVIAGQGTCGLEIVREVNALGLELDGLVVCASGGGFAAGIGLVLEELTPSTQLYGAEPFSHDDLTRSLAAGHRVSNEPGTRSIQDALMTQQPGELTFEILARVGTKGVVVTDDDVLHAMAFAFKHLRIVIEPGGAAALAAVLTGKIAAKGKTIAVTASGGNVDPDMYMRALAIKL</sequence>
<dbReference type="GO" id="GO:0070179">
    <property type="term" value="P:D-serine biosynthetic process"/>
    <property type="evidence" value="ECO:0007669"/>
    <property type="project" value="TreeGrafter"/>
</dbReference>
<dbReference type="InterPro" id="IPR036052">
    <property type="entry name" value="TrpB-like_PALP_sf"/>
</dbReference>
<comment type="cofactor">
    <cofactor evidence="1">
        <name>pyridoxal 5'-phosphate</name>
        <dbReference type="ChEBI" id="CHEBI:597326"/>
    </cofactor>
</comment>
<proteinExistence type="inferred from homology"/>
<evidence type="ECO:0000256" key="1">
    <source>
        <dbReference type="ARBA" id="ARBA00001933"/>
    </source>
</evidence>
<dbReference type="GO" id="GO:0005524">
    <property type="term" value="F:ATP binding"/>
    <property type="evidence" value="ECO:0007669"/>
    <property type="project" value="TreeGrafter"/>
</dbReference>
<dbReference type="CDD" id="cd01562">
    <property type="entry name" value="Thr-dehyd"/>
    <property type="match status" value="1"/>
</dbReference>
<dbReference type="SUPFAM" id="SSF53686">
    <property type="entry name" value="Tryptophan synthase beta subunit-like PLP-dependent enzymes"/>
    <property type="match status" value="1"/>
</dbReference>
<dbReference type="InterPro" id="IPR001926">
    <property type="entry name" value="TrpB-like_PALP"/>
</dbReference>
<dbReference type="GO" id="GO:0030170">
    <property type="term" value="F:pyridoxal phosphate binding"/>
    <property type="evidence" value="ECO:0007669"/>
    <property type="project" value="TreeGrafter"/>
</dbReference>
<protein>
    <submittedName>
        <fullName evidence="6">L-threonine dehydratase catabolic TdcB</fullName>
        <ecNumber evidence="6">4.3.1.19</ecNumber>
    </submittedName>
</protein>
<gene>
    <name evidence="6" type="primary">tdcB_2</name>
    <name evidence="6" type="ORF">PbB2_02018</name>
</gene>
<evidence type="ECO:0000256" key="4">
    <source>
        <dbReference type="ARBA" id="ARBA00023239"/>
    </source>
</evidence>
<comment type="similarity">
    <text evidence="2">Belongs to the serine/threonine dehydratase family.</text>
</comment>
<evidence type="ECO:0000256" key="2">
    <source>
        <dbReference type="ARBA" id="ARBA00010869"/>
    </source>
</evidence>
<dbReference type="Gene3D" id="3.40.50.1100">
    <property type="match status" value="2"/>
</dbReference>
<dbReference type="PANTHER" id="PTHR43050">
    <property type="entry name" value="SERINE / THREONINE RACEMASE FAMILY MEMBER"/>
    <property type="match status" value="1"/>
</dbReference>
<dbReference type="OrthoDB" id="9811476at2"/>
<evidence type="ECO:0000256" key="3">
    <source>
        <dbReference type="ARBA" id="ARBA00022898"/>
    </source>
</evidence>
<keyword evidence="3" id="KW-0663">Pyridoxal phosphate</keyword>
<feature type="domain" description="Tryptophan synthase beta chain-like PALP" evidence="5">
    <location>
        <begin position="18"/>
        <end position="310"/>
    </location>
</feature>
<dbReference type="EC" id="4.3.1.19" evidence="6"/>
<dbReference type="AlphaFoldDB" id="A0A2P2EB88"/>
<dbReference type="Pfam" id="PF00291">
    <property type="entry name" value="PALP"/>
    <property type="match status" value="1"/>
</dbReference>
<dbReference type="GO" id="GO:0003941">
    <property type="term" value="F:L-serine ammonia-lyase activity"/>
    <property type="evidence" value="ECO:0007669"/>
    <property type="project" value="TreeGrafter"/>
</dbReference>
<organism evidence="6 7">
    <name type="scientific">Candidatus Phycosocius bacilliformis</name>
    <dbReference type="NCBI Taxonomy" id="1445552"/>
    <lineage>
        <taxon>Bacteria</taxon>
        <taxon>Pseudomonadati</taxon>
        <taxon>Pseudomonadota</taxon>
        <taxon>Alphaproteobacteria</taxon>
        <taxon>Caulobacterales</taxon>
        <taxon>Caulobacterales incertae sedis</taxon>
        <taxon>Candidatus Phycosocius</taxon>
    </lineage>
</organism>
<dbReference type="FunFam" id="3.40.50.1100:FF:000005">
    <property type="entry name" value="Threonine dehydratase catabolic"/>
    <property type="match status" value="1"/>
</dbReference>
<dbReference type="PANTHER" id="PTHR43050:SF1">
    <property type="entry name" value="SERINE RACEMASE"/>
    <property type="match status" value="1"/>
</dbReference>
<dbReference type="GO" id="GO:0004794">
    <property type="term" value="F:threonine deaminase activity"/>
    <property type="evidence" value="ECO:0007669"/>
    <property type="project" value="UniProtKB-EC"/>
</dbReference>
<reference evidence="6 7" key="1">
    <citation type="journal article" date="2018" name="Genome Announc.">
        <title>Draft Genome Sequence of "Candidatus Phycosocius bacilliformis," an Alphaproteobacterial Ectosymbiont of the Hydrocarbon-Producing Green Alga Botryococcus braunii.</title>
        <authorList>
            <person name="Tanabe Y."/>
            <person name="Yamaguchi H."/>
            <person name="Watanabe M.M."/>
        </authorList>
    </citation>
    <scope>NUCLEOTIDE SEQUENCE [LARGE SCALE GENOMIC DNA]</scope>
    <source>
        <strain evidence="6 7">BOTRYCO-2</strain>
    </source>
</reference>
<keyword evidence="7" id="KW-1185">Reference proteome</keyword>
<dbReference type="GO" id="GO:0030378">
    <property type="term" value="F:serine racemase activity"/>
    <property type="evidence" value="ECO:0007669"/>
    <property type="project" value="TreeGrafter"/>
</dbReference>
<keyword evidence="4 6" id="KW-0456">Lyase</keyword>
<dbReference type="GO" id="GO:0018114">
    <property type="term" value="F:threonine racemase activity"/>
    <property type="evidence" value="ECO:0007669"/>
    <property type="project" value="TreeGrafter"/>
</dbReference>
<evidence type="ECO:0000313" key="7">
    <source>
        <dbReference type="Proteomes" id="UP000245086"/>
    </source>
</evidence>
<dbReference type="EMBL" id="BFBR01000006">
    <property type="protein sequence ID" value="GBF58338.1"/>
    <property type="molecule type" value="Genomic_DNA"/>
</dbReference>
<dbReference type="GO" id="GO:0000287">
    <property type="term" value="F:magnesium ion binding"/>
    <property type="evidence" value="ECO:0007669"/>
    <property type="project" value="TreeGrafter"/>
</dbReference>
<evidence type="ECO:0000259" key="5">
    <source>
        <dbReference type="Pfam" id="PF00291"/>
    </source>
</evidence>
<evidence type="ECO:0000313" key="6">
    <source>
        <dbReference type="EMBL" id="GBF58338.1"/>
    </source>
</evidence>
<dbReference type="RefSeq" id="WP_108985210.1">
    <property type="nucleotide sequence ID" value="NZ_BFBR01000006.1"/>
</dbReference>
<name>A0A2P2EB88_9PROT</name>